<dbReference type="PANTHER" id="PTHR31947:SF18">
    <property type="entry name" value="ALBA DNA_RNA-BINDING PROTEIN"/>
    <property type="match status" value="1"/>
</dbReference>
<dbReference type="Gramene" id="ESW29087">
    <property type="protein sequence ID" value="ESW29087"/>
    <property type="gene ID" value="PHAVU_002G042200g"/>
</dbReference>
<dbReference type="InterPro" id="IPR036882">
    <property type="entry name" value="Alba-like_dom_sf"/>
</dbReference>
<evidence type="ECO:0000256" key="1">
    <source>
        <dbReference type="SAM" id="MobiDB-lite"/>
    </source>
</evidence>
<dbReference type="OrthoDB" id="1699369at2759"/>
<evidence type="ECO:0000259" key="2">
    <source>
        <dbReference type="Pfam" id="PF01918"/>
    </source>
</evidence>
<evidence type="ECO:0000313" key="4">
    <source>
        <dbReference type="Proteomes" id="UP000000226"/>
    </source>
</evidence>
<dbReference type="GO" id="GO:0003723">
    <property type="term" value="F:RNA binding"/>
    <property type="evidence" value="ECO:0007669"/>
    <property type="project" value="TreeGrafter"/>
</dbReference>
<protein>
    <recommendedName>
        <fullName evidence="2">DNA/RNA-binding protein Alba-like domain-containing protein</fullName>
    </recommendedName>
</protein>
<keyword evidence="4" id="KW-1185">Reference proteome</keyword>
<feature type="domain" description="DNA/RNA-binding protein Alba-like" evidence="2">
    <location>
        <begin position="46"/>
        <end position="95"/>
    </location>
</feature>
<reference evidence="4" key="1">
    <citation type="journal article" date="2014" name="Nat. Genet.">
        <title>A reference genome for common bean and genome-wide analysis of dual domestications.</title>
        <authorList>
            <person name="Schmutz J."/>
            <person name="McClean P.E."/>
            <person name="Mamidi S."/>
            <person name="Wu G.A."/>
            <person name="Cannon S.B."/>
            <person name="Grimwood J."/>
            <person name="Jenkins J."/>
            <person name="Shu S."/>
            <person name="Song Q."/>
            <person name="Chavarro C."/>
            <person name="Torres-Torres M."/>
            <person name="Geffroy V."/>
            <person name="Moghaddam S.M."/>
            <person name="Gao D."/>
            <person name="Abernathy B."/>
            <person name="Barry K."/>
            <person name="Blair M."/>
            <person name="Brick M.A."/>
            <person name="Chovatia M."/>
            <person name="Gepts P."/>
            <person name="Goodstein D.M."/>
            <person name="Gonzales M."/>
            <person name="Hellsten U."/>
            <person name="Hyten D.L."/>
            <person name="Jia G."/>
            <person name="Kelly J.D."/>
            <person name="Kudrna D."/>
            <person name="Lee R."/>
            <person name="Richard M.M."/>
            <person name="Miklas P.N."/>
            <person name="Osorno J.M."/>
            <person name="Rodrigues J."/>
            <person name="Thareau V."/>
            <person name="Urrea C.A."/>
            <person name="Wang M."/>
            <person name="Yu Y."/>
            <person name="Zhang M."/>
            <person name="Wing R.A."/>
            <person name="Cregan P.B."/>
            <person name="Rokhsar D.S."/>
            <person name="Jackson S.A."/>
        </authorList>
    </citation>
    <scope>NUCLEOTIDE SEQUENCE [LARGE SCALE GENOMIC DNA]</scope>
    <source>
        <strain evidence="4">cv. G19833</strain>
    </source>
</reference>
<dbReference type="SUPFAM" id="SSF82704">
    <property type="entry name" value="AlbA-like"/>
    <property type="match status" value="1"/>
</dbReference>
<dbReference type="EMBL" id="CM002289">
    <property type="protein sequence ID" value="ESW29087.1"/>
    <property type="molecule type" value="Genomic_DNA"/>
</dbReference>
<dbReference type="eggNOG" id="ENOG502SV2C">
    <property type="taxonomic scope" value="Eukaryota"/>
</dbReference>
<dbReference type="InterPro" id="IPR014560">
    <property type="entry name" value="UCP030333_Alba"/>
</dbReference>
<dbReference type="Proteomes" id="UP000000226">
    <property type="component" value="Chromosome 2"/>
</dbReference>
<dbReference type="Gene3D" id="3.30.110.20">
    <property type="entry name" value="Alba-like domain"/>
    <property type="match status" value="1"/>
</dbReference>
<proteinExistence type="predicted"/>
<accession>V7CFW0</accession>
<dbReference type="OMA" id="KSNGWAI"/>
<dbReference type="Pfam" id="PF01918">
    <property type="entry name" value="Alba"/>
    <property type="match status" value="1"/>
</dbReference>
<feature type="region of interest" description="Disordered" evidence="1">
    <location>
        <begin position="137"/>
        <end position="156"/>
    </location>
</feature>
<gene>
    <name evidence="3" type="ORF">PHAVU_002G042200g</name>
</gene>
<evidence type="ECO:0000313" key="3">
    <source>
        <dbReference type="EMBL" id="ESW29087.1"/>
    </source>
</evidence>
<name>V7CFW0_PHAVU</name>
<organism evidence="3 4">
    <name type="scientific">Phaseolus vulgaris</name>
    <name type="common">Kidney bean</name>
    <name type="synonym">French bean</name>
    <dbReference type="NCBI Taxonomy" id="3885"/>
    <lineage>
        <taxon>Eukaryota</taxon>
        <taxon>Viridiplantae</taxon>
        <taxon>Streptophyta</taxon>
        <taxon>Embryophyta</taxon>
        <taxon>Tracheophyta</taxon>
        <taxon>Spermatophyta</taxon>
        <taxon>Magnoliopsida</taxon>
        <taxon>eudicotyledons</taxon>
        <taxon>Gunneridae</taxon>
        <taxon>Pentapetalae</taxon>
        <taxon>rosids</taxon>
        <taxon>fabids</taxon>
        <taxon>Fabales</taxon>
        <taxon>Fabaceae</taxon>
        <taxon>Papilionoideae</taxon>
        <taxon>50 kb inversion clade</taxon>
        <taxon>NPAAA clade</taxon>
        <taxon>indigoferoid/millettioid clade</taxon>
        <taxon>Phaseoleae</taxon>
        <taxon>Phaseolus</taxon>
    </lineage>
</organism>
<feature type="compositionally biased region" description="Basic and acidic residues" evidence="1">
    <location>
        <begin position="139"/>
        <end position="156"/>
    </location>
</feature>
<dbReference type="AlphaFoldDB" id="V7CFW0"/>
<dbReference type="InterPro" id="IPR002775">
    <property type="entry name" value="DNA/RNA-bd_Alba-like"/>
</dbReference>
<dbReference type="PANTHER" id="PTHR31947">
    <property type="entry name" value="DNA/RNA-BINDING PROTEIN ALBA 3"/>
    <property type="match status" value="1"/>
</dbReference>
<dbReference type="GO" id="GO:0005634">
    <property type="term" value="C:nucleus"/>
    <property type="evidence" value="ECO:0007669"/>
    <property type="project" value="TreeGrafter"/>
</dbReference>
<sequence length="156" mass="17274">MLKKVFISDSSVLQNLMAMEIMEGAPQKKNADTSAVKEKGKKIIRIQVSKTKKPFFFYLNLAKKYIKQDNDIELCALGMAIPTVVIISEILKSNGWAIEKDIMTSTVCSKEDKEGRGIPKAKLGILLGKAADMEQSTIENERTIENESSDDTKASS</sequence>